<proteinExistence type="predicted"/>
<protein>
    <submittedName>
        <fullName evidence="1">Uncharacterized protein</fullName>
    </submittedName>
</protein>
<dbReference type="EMBL" id="MEIA01000144">
    <property type="protein sequence ID" value="OJF13580.1"/>
    <property type="molecule type" value="Genomic_DNA"/>
</dbReference>
<accession>A0A1K0GQX8</accession>
<gene>
    <name evidence="1" type="ORF">BG844_14485</name>
</gene>
<dbReference type="GO" id="GO:0006352">
    <property type="term" value="P:DNA-templated transcription initiation"/>
    <property type="evidence" value="ECO:0007669"/>
    <property type="project" value="InterPro"/>
</dbReference>
<comment type="caution">
    <text evidence="1">The sequence shown here is derived from an EMBL/GenBank/DDBJ whole genome shotgun (WGS) entry which is preliminary data.</text>
</comment>
<keyword evidence="2" id="KW-1185">Reference proteome</keyword>
<organism evidence="1 2">
    <name type="scientific">Couchioplanes caeruleus subsp. caeruleus</name>
    <dbReference type="NCBI Taxonomy" id="56427"/>
    <lineage>
        <taxon>Bacteria</taxon>
        <taxon>Bacillati</taxon>
        <taxon>Actinomycetota</taxon>
        <taxon>Actinomycetes</taxon>
        <taxon>Micromonosporales</taxon>
        <taxon>Micromonosporaceae</taxon>
        <taxon>Couchioplanes</taxon>
    </lineage>
</organism>
<dbReference type="AlphaFoldDB" id="A0A1K0GQX8"/>
<dbReference type="GO" id="GO:0003700">
    <property type="term" value="F:DNA-binding transcription factor activity"/>
    <property type="evidence" value="ECO:0007669"/>
    <property type="project" value="InterPro"/>
</dbReference>
<name>A0A1K0GQX8_9ACTN</name>
<dbReference type="Proteomes" id="UP000182486">
    <property type="component" value="Unassembled WGS sequence"/>
</dbReference>
<evidence type="ECO:0000313" key="2">
    <source>
        <dbReference type="Proteomes" id="UP000182486"/>
    </source>
</evidence>
<sequence>MLRLVRALLEEDAELPPGSFQEGFSALRDYLSRRFAGQLGRGDIEDLAADAIAQFLAAARRDLVLADGNPTGYLLRIAMNNGFAMIRRVGGTAVLDGIEATLTDTDTAARFDRLATVDVLRRAMVRARLDGDVTAVKVATYLLDQIQQTGETPSNRTTGDALGLSHTGVAKALRRLRGYLATALTA</sequence>
<evidence type="ECO:0000313" key="1">
    <source>
        <dbReference type="EMBL" id="OJF13580.1"/>
    </source>
</evidence>
<dbReference type="InterPro" id="IPR013325">
    <property type="entry name" value="RNA_pol_sigma_r2"/>
</dbReference>
<reference evidence="1 2" key="1">
    <citation type="submission" date="2016-09" db="EMBL/GenBank/DDBJ databases">
        <title>Couchioplanes caeruleus draft genome sequence.</title>
        <authorList>
            <person name="Sheehan J."/>
            <person name="Caffrey P."/>
        </authorList>
    </citation>
    <scope>NUCLEOTIDE SEQUENCE [LARGE SCALE GENOMIC DNA]</scope>
    <source>
        <strain evidence="1 2">DSM 43634</strain>
    </source>
</reference>
<dbReference type="SUPFAM" id="SSF88946">
    <property type="entry name" value="Sigma2 domain of RNA polymerase sigma factors"/>
    <property type="match status" value="1"/>
</dbReference>